<dbReference type="Gene3D" id="3.40.630.30">
    <property type="match status" value="1"/>
</dbReference>
<dbReference type="AlphaFoldDB" id="A0A9X4SBH3"/>
<reference evidence="2" key="1">
    <citation type="submission" date="2013-01" db="EMBL/GenBank/DDBJ databases">
        <title>Genome draft of Hydrogenophaga taeniospiralis 2K1.</title>
        <authorList>
            <person name="Gomila M."/>
            <person name="Lalucat J."/>
        </authorList>
    </citation>
    <scope>NUCLEOTIDE SEQUENCE</scope>
    <source>
        <strain evidence="2">CCUG 15921</strain>
    </source>
</reference>
<dbReference type="InterPro" id="IPR022484">
    <property type="entry name" value="PEP-CTERM/exosrtase_acylTfrase"/>
</dbReference>
<dbReference type="Pfam" id="PF13444">
    <property type="entry name" value="Acetyltransf_5"/>
    <property type="match status" value="1"/>
</dbReference>
<evidence type="ECO:0000313" key="3">
    <source>
        <dbReference type="Proteomes" id="UP001152876"/>
    </source>
</evidence>
<proteinExistence type="predicted"/>
<evidence type="ECO:0008006" key="4">
    <source>
        <dbReference type="Google" id="ProtNLM"/>
    </source>
</evidence>
<organism evidence="2 3">
    <name type="scientific">Hydrogenophaga taeniospiralis CCUG 15921</name>
    <dbReference type="NCBI Taxonomy" id="1281780"/>
    <lineage>
        <taxon>Bacteria</taxon>
        <taxon>Pseudomonadati</taxon>
        <taxon>Pseudomonadota</taxon>
        <taxon>Betaproteobacteria</taxon>
        <taxon>Burkholderiales</taxon>
        <taxon>Comamonadaceae</taxon>
        <taxon>Hydrogenophaga</taxon>
    </lineage>
</organism>
<evidence type="ECO:0000313" key="2">
    <source>
        <dbReference type="EMBL" id="MDG5975438.1"/>
    </source>
</evidence>
<protein>
    <recommendedName>
        <fullName evidence="4">PEP-CTERM/exosortase system-associated acyltransferase</fullName>
    </recommendedName>
</protein>
<name>A0A9X4SBH3_9BURK</name>
<gene>
    <name evidence="2" type="ORF">H010_09271</name>
</gene>
<feature type="compositionally biased region" description="Polar residues" evidence="1">
    <location>
        <begin position="294"/>
        <end position="303"/>
    </location>
</feature>
<keyword evidence="3" id="KW-1185">Reference proteome</keyword>
<feature type="region of interest" description="Disordered" evidence="1">
    <location>
        <begin position="282"/>
        <end position="303"/>
    </location>
</feature>
<evidence type="ECO:0000256" key="1">
    <source>
        <dbReference type="SAM" id="MobiDB-lite"/>
    </source>
</evidence>
<dbReference type="Proteomes" id="UP001152876">
    <property type="component" value="Unassembled WGS sequence"/>
</dbReference>
<accession>A0A9X4SBH3</accession>
<feature type="region of interest" description="Disordered" evidence="1">
    <location>
        <begin position="1"/>
        <end position="29"/>
    </location>
</feature>
<sequence>MSSPAQAPRISRGPASLPTLESTPPATRDEPLDLASAFLACLQPELARTEPQRNEVHRLRHQVYCEELRFEPLRPDGRETDPFDPQSVYCTVRHRRSGVLAGTVRLVGKRHAGEQLPMEAHCAHGLTHESLQPGHFPPHEVCEISRLAVPPRFRKQRPEPGEGASAMAHMGFSAEELRTFPYIAVGLYLSAIAMACHTGRFHMYAVMEPRLARGLGFAGIRFERLGPVIEYHGQRAAYHLDSRTGPQGLAPMYQDLLQQLDARLFPAETARGGASGLWPLRGRALGDVRPPSAGATTPSQSPP</sequence>
<dbReference type="InterPro" id="IPR016181">
    <property type="entry name" value="Acyl_CoA_acyltransferase"/>
</dbReference>
<comment type="caution">
    <text evidence="2">The sequence shown here is derived from an EMBL/GenBank/DDBJ whole genome shotgun (WGS) entry which is preliminary data.</text>
</comment>
<dbReference type="NCBIfam" id="TIGR03694">
    <property type="entry name" value="exosort_acyl"/>
    <property type="match status" value="1"/>
</dbReference>
<dbReference type="EMBL" id="AOGK01000006">
    <property type="protein sequence ID" value="MDG5975438.1"/>
    <property type="molecule type" value="Genomic_DNA"/>
</dbReference>
<dbReference type="SUPFAM" id="SSF55729">
    <property type="entry name" value="Acyl-CoA N-acyltransferases (Nat)"/>
    <property type="match status" value="1"/>
</dbReference>